<reference evidence="2 3" key="1">
    <citation type="journal article" date="2020" name="Microorganisms">
        <title>Osmotic Adaptation and Compatible Solute Biosynthesis of Phototrophic Bacteria as Revealed from Genome Analyses.</title>
        <authorList>
            <person name="Imhoff J.F."/>
            <person name="Rahn T."/>
            <person name="Kunzel S."/>
            <person name="Keller A."/>
            <person name="Neulinger S.C."/>
        </authorList>
    </citation>
    <scope>NUCLEOTIDE SEQUENCE [LARGE SCALE GENOMIC DNA]</scope>
    <source>
        <strain evidence="2 3">DSM 15116</strain>
    </source>
</reference>
<proteinExistence type="predicted"/>
<keyword evidence="1" id="KW-1133">Transmembrane helix</keyword>
<feature type="transmembrane region" description="Helical" evidence="1">
    <location>
        <begin position="212"/>
        <end position="236"/>
    </location>
</feature>
<keyword evidence="3" id="KW-1185">Reference proteome</keyword>
<comment type="caution">
    <text evidence="2">The sequence shown here is derived from an EMBL/GenBank/DDBJ whole genome shotgun (WGS) entry which is preliminary data.</text>
</comment>
<feature type="transmembrane region" description="Helical" evidence="1">
    <location>
        <begin position="248"/>
        <end position="268"/>
    </location>
</feature>
<keyword evidence="1" id="KW-0812">Transmembrane</keyword>
<dbReference type="EMBL" id="NRSH01000015">
    <property type="protein sequence ID" value="MBK1725918.1"/>
    <property type="molecule type" value="Genomic_DNA"/>
</dbReference>
<keyword evidence="1" id="KW-0472">Membrane</keyword>
<dbReference type="Proteomes" id="UP000738126">
    <property type="component" value="Unassembled WGS sequence"/>
</dbReference>
<organism evidence="2 3">
    <name type="scientific">Halorhodospira neutriphila</name>
    <dbReference type="NCBI Taxonomy" id="168379"/>
    <lineage>
        <taxon>Bacteria</taxon>
        <taxon>Pseudomonadati</taxon>
        <taxon>Pseudomonadota</taxon>
        <taxon>Gammaproteobacteria</taxon>
        <taxon>Chromatiales</taxon>
        <taxon>Ectothiorhodospiraceae</taxon>
        <taxon>Halorhodospira</taxon>
    </lineage>
</organism>
<evidence type="ECO:0000313" key="3">
    <source>
        <dbReference type="Proteomes" id="UP000738126"/>
    </source>
</evidence>
<feature type="transmembrane region" description="Helical" evidence="1">
    <location>
        <begin position="45"/>
        <end position="66"/>
    </location>
</feature>
<evidence type="ECO:0000313" key="2">
    <source>
        <dbReference type="EMBL" id="MBK1725918.1"/>
    </source>
</evidence>
<protein>
    <recommendedName>
        <fullName evidence="4">Polymerase</fullName>
    </recommendedName>
</protein>
<feature type="transmembrane region" description="Helical" evidence="1">
    <location>
        <begin position="342"/>
        <end position="362"/>
    </location>
</feature>
<accession>A0ABS1E343</accession>
<sequence>MVLSISYMAWLCLVHTHLFAVPRPLVGVAELAIMVASLPLLLPRIPPGVVVAGALVLGLVALLTLLRGSVDPKSFRDLLIPVVFYWLGRNVGDPAIADRALAGALGVFFSLAAFELFALRTYTSVFDIYSYYISIGNMDPASSPWMQDTRLQMNGMRPPGMGRTLSFLEGVLGRHRVSSVYLEPVSAGNLAAIVAAWGLAKGGEEWRRMVGFVAAAVLIVILADSRFGMAIIPLLIAARLLLHGGSLYLPYLLPLLVGVLLLVLGATVNEVGDDFIGRLVISGQELLGFDVTRVLGVDPTAWFADMGYAQVVSQFSLLGGLALWTAFWALPLPDERGGRLRALVAIYMALILCVSGTSLFAFKSAALMWFLVGCLVLDPAPQLRPGEAGQQFGRYQGGMAA</sequence>
<evidence type="ECO:0000256" key="1">
    <source>
        <dbReference type="SAM" id="Phobius"/>
    </source>
</evidence>
<name>A0ABS1E343_9GAMM</name>
<gene>
    <name evidence="2" type="ORF">CKO13_02565</name>
</gene>
<evidence type="ECO:0008006" key="4">
    <source>
        <dbReference type="Google" id="ProtNLM"/>
    </source>
</evidence>
<feature type="transmembrane region" description="Helical" evidence="1">
    <location>
        <begin position="308"/>
        <end position="330"/>
    </location>
</feature>